<keyword evidence="2" id="KW-0812">Transmembrane</keyword>
<feature type="transmembrane region" description="Helical" evidence="2">
    <location>
        <begin position="20"/>
        <end position="41"/>
    </location>
</feature>
<gene>
    <name evidence="4" type="primary">sle_49370</name>
</gene>
<dbReference type="Proteomes" id="UP000035016">
    <property type="component" value="Chromosome Chromosome"/>
</dbReference>
<organism evidence="4 5">
    <name type="scientific">Streptomyces leeuwenhoekii</name>
    <dbReference type="NCBI Taxonomy" id="1437453"/>
    <lineage>
        <taxon>Bacteria</taxon>
        <taxon>Bacillati</taxon>
        <taxon>Actinomycetota</taxon>
        <taxon>Actinomycetes</taxon>
        <taxon>Kitasatosporales</taxon>
        <taxon>Streptomycetaceae</taxon>
        <taxon>Streptomyces</taxon>
    </lineage>
</organism>
<keyword evidence="4" id="KW-0808">Transferase</keyword>
<accession>A0A0F7VX77</accession>
<dbReference type="GO" id="GO:0016301">
    <property type="term" value="F:kinase activity"/>
    <property type="evidence" value="ECO:0007669"/>
    <property type="project" value="UniProtKB-KW"/>
</dbReference>
<keyword evidence="4" id="KW-0418">Kinase</keyword>
<dbReference type="EMBL" id="LN831790">
    <property type="protein sequence ID" value="CQR64395.1"/>
    <property type="molecule type" value="Genomic_DNA"/>
</dbReference>
<dbReference type="InterPro" id="IPR025828">
    <property type="entry name" value="Put_sensor_dom"/>
</dbReference>
<feature type="transmembrane region" description="Helical" evidence="2">
    <location>
        <begin position="126"/>
        <end position="156"/>
    </location>
</feature>
<evidence type="ECO:0000256" key="2">
    <source>
        <dbReference type="SAM" id="Phobius"/>
    </source>
</evidence>
<feature type="compositionally biased region" description="Basic and acidic residues" evidence="1">
    <location>
        <begin position="216"/>
        <end position="231"/>
    </location>
</feature>
<protein>
    <submittedName>
        <fullName evidence="4">Two-Component System Sensor Kinase</fullName>
    </submittedName>
</protein>
<dbReference type="KEGG" id="sle:sle_49370"/>
<keyword evidence="2" id="KW-1133">Transmembrane helix</keyword>
<feature type="transmembrane region" description="Helical" evidence="2">
    <location>
        <begin position="47"/>
        <end position="73"/>
    </location>
</feature>
<feature type="region of interest" description="Disordered" evidence="1">
    <location>
        <begin position="216"/>
        <end position="257"/>
    </location>
</feature>
<evidence type="ECO:0000313" key="5">
    <source>
        <dbReference type="Proteomes" id="UP000035016"/>
    </source>
</evidence>
<evidence type="ECO:0000313" key="4">
    <source>
        <dbReference type="EMBL" id="CQR64395.1"/>
    </source>
</evidence>
<sequence>MATQTRPGTGRPAEVPRTRATATAAGRGLALALISLPGAVLCLTPSAVPIALIPAGAGIVTTPWVLTGVRAFADRRRLLAARWGGVRIPRAYRPLPPDANPWARTVGLLRDPATWRDMGRLLVDATAGFVSALLPAALLFHALEGFAIAAGLWRVLTDAGDGTYWYGFVPVTGRATALYAAAPAAALLVPGVLLAPRLLHGHFLLTRAVLGSRQGEPAERVRVPAETRRDAVGTSAAELRRIERDPHDGARARSTGA</sequence>
<feature type="compositionally biased region" description="Basic and acidic residues" evidence="1">
    <location>
        <begin position="238"/>
        <end position="251"/>
    </location>
</feature>
<proteinExistence type="predicted"/>
<reference evidence="4 5" key="1">
    <citation type="submission" date="2015-02" db="EMBL/GenBank/DDBJ databases">
        <authorList>
            <person name="Gomez-Escribano P.J."/>
        </authorList>
    </citation>
    <scope>NUCLEOTIDE SEQUENCE [LARGE SCALE GENOMIC DNA]</scope>
    <source>
        <strain evidence="5">C34 (DSM 42122 / NRRL B-24963)</strain>
    </source>
</reference>
<evidence type="ECO:0000256" key="1">
    <source>
        <dbReference type="SAM" id="MobiDB-lite"/>
    </source>
</evidence>
<feature type="domain" description="Putative sensor" evidence="3">
    <location>
        <begin position="32"/>
        <end position="209"/>
    </location>
</feature>
<dbReference type="Pfam" id="PF13796">
    <property type="entry name" value="Sensor"/>
    <property type="match status" value="1"/>
</dbReference>
<feature type="transmembrane region" description="Helical" evidence="2">
    <location>
        <begin position="176"/>
        <end position="195"/>
    </location>
</feature>
<name>A0A0F7VX77_STRLW</name>
<keyword evidence="2" id="KW-0472">Membrane</keyword>
<dbReference type="AlphaFoldDB" id="A0A0F7VX77"/>
<evidence type="ECO:0000259" key="3">
    <source>
        <dbReference type="Pfam" id="PF13796"/>
    </source>
</evidence>